<organism evidence="9 10">
    <name type="scientific">Marchantia polymorpha subsp. ruderalis</name>
    <dbReference type="NCBI Taxonomy" id="1480154"/>
    <lineage>
        <taxon>Eukaryota</taxon>
        <taxon>Viridiplantae</taxon>
        <taxon>Streptophyta</taxon>
        <taxon>Embryophyta</taxon>
        <taxon>Marchantiophyta</taxon>
        <taxon>Marchantiopsida</taxon>
        <taxon>Marchantiidae</taxon>
        <taxon>Marchantiales</taxon>
        <taxon>Marchantiaceae</taxon>
        <taxon>Marchantia</taxon>
    </lineage>
</organism>
<keyword evidence="10" id="KW-1185">Reference proteome</keyword>
<evidence type="ECO:0000259" key="8">
    <source>
        <dbReference type="SMART" id="SM00768"/>
    </source>
</evidence>
<dbReference type="EMBL" id="LVLJ01002295">
    <property type="protein sequence ID" value="OAE25670.1"/>
    <property type="molecule type" value="Genomic_DNA"/>
</dbReference>
<keyword evidence="3 7" id="KW-0378">Hydrolase</keyword>
<dbReference type="GO" id="GO:0005975">
    <property type="term" value="P:carbohydrate metabolic process"/>
    <property type="evidence" value="ECO:0007669"/>
    <property type="project" value="InterPro"/>
</dbReference>
<dbReference type="PROSITE" id="PS00587">
    <property type="entry name" value="GLYCOSYL_HYDROL_F17"/>
    <property type="match status" value="1"/>
</dbReference>
<evidence type="ECO:0000256" key="4">
    <source>
        <dbReference type="ARBA" id="ARBA00023157"/>
    </source>
</evidence>
<evidence type="ECO:0000256" key="1">
    <source>
        <dbReference type="ARBA" id="ARBA00008773"/>
    </source>
</evidence>
<dbReference type="Proteomes" id="UP000077202">
    <property type="component" value="Unassembled WGS sequence"/>
</dbReference>
<dbReference type="InterPro" id="IPR017853">
    <property type="entry name" value="GH"/>
</dbReference>
<dbReference type="FunFam" id="3.20.20.80:FF:000008">
    <property type="entry name" value="Glucan endo-1,3-beta-glucosidase 5"/>
    <property type="match status" value="1"/>
</dbReference>
<keyword evidence="2" id="KW-0732">Signal</keyword>
<evidence type="ECO:0000313" key="9">
    <source>
        <dbReference type="EMBL" id="OAE25670.1"/>
    </source>
</evidence>
<protein>
    <recommendedName>
        <fullName evidence="8">X8 domain-containing protein</fullName>
    </recommendedName>
</protein>
<dbReference type="InterPro" id="IPR012946">
    <property type="entry name" value="X8"/>
</dbReference>
<evidence type="ECO:0000313" key="10">
    <source>
        <dbReference type="Proteomes" id="UP000077202"/>
    </source>
</evidence>
<evidence type="ECO:0000256" key="2">
    <source>
        <dbReference type="ARBA" id="ARBA00022729"/>
    </source>
</evidence>
<comment type="caution">
    <text evidence="9">The sequence shown here is derived from an EMBL/GenBank/DDBJ whole genome shotgun (WGS) entry which is preliminary data.</text>
</comment>
<evidence type="ECO:0000256" key="3">
    <source>
        <dbReference type="ARBA" id="ARBA00022801"/>
    </source>
</evidence>
<proteinExistence type="inferred from homology"/>
<dbReference type="SMART" id="SM00768">
    <property type="entry name" value="X8"/>
    <property type="match status" value="1"/>
</dbReference>
<dbReference type="InterPro" id="IPR044965">
    <property type="entry name" value="Glyco_hydro_17_plant"/>
</dbReference>
<dbReference type="SUPFAM" id="SSF51445">
    <property type="entry name" value="(Trans)glycosidases"/>
    <property type="match status" value="1"/>
</dbReference>
<comment type="similarity">
    <text evidence="1 6">Belongs to the glycosyl hydrolase 17 family.</text>
</comment>
<accession>A0A176VXY5</accession>
<evidence type="ECO:0000256" key="5">
    <source>
        <dbReference type="ARBA" id="ARBA00023295"/>
    </source>
</evidence>
<dbReference type="Pfam" id="PF00332">
    <property type="entry name" value="Glyco_hydro_17"/>
    <property type="match status" value="1"/>
</dbReference>
<dbReference type="Pfam" id="PF07983">
    <property type="entry name" value="X8"/>
    <property type="match status" value="1"/>
</dbReference>
<dbReference type="Gene3D" id="3.20.20.80">
    <property type="entry name" value="Glycosidases"/>
    <property type="match status" value="1"/>
</dbReference>
<dbReference type="PANTHER" id="PTHR32227">
    <property type="entry name" value="GLUCAN ENDO-1,3-BETA-GLUCOSIDASE BG1-RELATED-RELATED"/>
    <property type="match status" value="1"/>
</dbReference>
<keyword evidence="4" id="KW-1015">Disulfide bond</keyword>
<dbReference type="InterPro" id="IPR000490">
    <property type="entry name" value="Glyco_hydro_17"/>
</dbReference>
<dbReference type="Gene3D" id="1.20.58.1040">
    <property type="match status" value="1"/>
</dbReference>
<gene>
    <name evidence="9" type="ORF">AXG93_4368s1300</name>
</gene>
<evidence type="ECO:0000256" key="7">
    <source>
        <dbReference type="RuleBase" id="RU004336"/>
    </source>
</evidence>
<keyword evidence="5 7" id="KW-0326">Glycosidase</keyword>
<reference evidence="9" key="1">
    <citation type="submission" date="2016-03" db="EMBL/GenBank/DDBJ databases">
        <title>Mechanisms controlling the formation of the plant cell surface in tip-growing cells are functionally conserved among land plants.</title>
        <authorList>
            <person name="Honkanen S."/>
            <person name="Jones V.A."/>
            <person name="Morieri G."/>
            <person name="Champion C."/>
            <person name="Hetherington A.J."/>
            <person name="Kelly S."/>
            <person name="Saint-Marcoux D."/>
            <person name="Proust H."/>
            <person name="Prescott H."/>
            <person name="Dolan L."/>
        </authorList>
    </citation>
    <scope>NUCLEOTIDE SEQUENCE [LARGE SCALE GENOMIC DNA]</scope>
    <source>
        <tissue evidence="9">Whole gametophyte</tissue>
    </source>
</reference>
<dbReference type="GO" id="GO:0004553">
    <property type="term" value="F:hydrolase activity, hydrolyzing O-glycosyl compounds"/>
    <property type="evidence" value="ECO:0007669"/>
    <property type="project" value="InterPro"/>
</dbReference>
<feature type="domain" description="X8" evidence="8">
    <location>
        <begin position="384"/>
        <end position="470"/>
    </location>
</feature>
<name>A0A176VXY5_MARPO</name>
<sequence>MKVPEGISMKRVKVPAALIGVLWVFLLAIGKNVCLAEPLGVNWGDISRQPLPPGIVVKMLRDNNITRVKLFDADYETLKALVGTNIEVMVAAPNDMLKKLATSERAARDWVSANVTRYMFRGGVNIKYVAVGNEPFLIAYNGSYQNVTYPALVNIQKALEDAGHAGQVFATVPFNADVLCGPSVDCSVPSGGVFRPDIADLMVSITSALNRTGAPFSLNIYPFLSLALSPDFPIDYAFFGDFTLTDSATNAIYSNVFDASFDTLVSALTKAGFPDMHIIIGEIGWPTDGNKFANIQYAEKFNNQVMTHLASKKGTPLRPNREFDVYLFGLLDENLKSVDPGAFERHWGVFYYDGNPKYALDLSGQGSADVWPKPAVGVDYLEPRWCIVNPSAIVDADVLTKNVDYACQRTDCSALQEGGSCNALDTYIKASYAFNNYYQFNYQDKYACDFEGLATITSSDPSPGVRQCRFQIGLSYQPVTASSVRIQAESSAIVVLVLFVSSLLL</sequence>
<dbReference type="AlphaFoldDB" id="A0A176VXY5"/>
<evidence type="ECO:0000256" key="6">
    <source>
        <dbReference type="RuleBase" id="RU004335"/>
    </source>
</evidence>